<dbReference type="InterPro" id="IPR012171">
    <property type="entry name" value="Fatty_acid_desaturase"/>
</dbReference>
<evidence type="ECO:0000256" key="1">
    <source>
        <dbReference type="SAM" id="Phobius"/>
    </source>
</evidence>
<name>A0AAN7QPM1_9EURO</name>
<feature type="transmembrane region" description="Helical" evidence="1">
    <location>
        <begin position="92"/>
        <end position="110"/>
    </location>
</feature>
<dbReference type="InterPro" id="IPR005804">
    <property type="entry name" value="FA_desaturase_dom"/>
</dbReference>
<feature type="domain" description="Fatty acid desaturase" evidence="2">
    <location>
        <begin position="64"/>
        <end position="212"/>
    </location>
</feature>
<evidence type="ECO:0000259" key="2">
    <source>
        <dbReference type="Pfam" id="PF00487"/>
    </source>
</evidence>
<keyword evidence="1" id="KW-1133">Transmembrane helix</keyword>
<dbReference type="Proteomes" id="UP001309876">
    <property type="component" value="Unassembled WGS sequence"/>
</dbReference>
<accession>A0AAN7QPM1</accession>
<proteinExistence type="predicted"/>
<keyword evidence="1" id="KW-0472">Membrane</keyword>
<organism evidence="3 4">
    <name type="scientific">Lithohypha guttulata</name>
    <dbReference type="NCBI Taxonomy" id="1690604"/>
    <lineage>
        <taxon>Eukaryota</taxon>
        <taxon>Fungi</taxon>
        <taxon>Dikarya</taxon>
        <taxon>Ascomycota</taxon>
        <taxon>Pezizomycotina</taxon>
        <taxon>Eurotiomycetes</taxon>
        <taxon>Chaetothyriomycetidae</taxon>
        <taxon>Chaetothyriales</taxon>
        <taxon>Trichomeriaceae</taxon>
        <taxon>Lithohypha</taxon>
    </lineage>
</organism>
<evidence type="ECO:0000313" key="4">
    <source>
        <dbReference type="Proteomes" id="UP001309876"/>
    </source>
</evidence>
<comment type="caution">
    <text evidence="3">The sequence shown here is derived from an EMBL/GenBank/DDBJ whole genome shotgun (WGS) entry which is preliminary data.</text>
</comment>
<dbReference type="GO" id="GO:0006629">
    <property type="term" value="P:lipid metabolic process"/>
    <property type="evidence" value="ECO:0007669"/>
    <property type="project" value="InterPro"/>
</dbReference>
<feature type="transmembrane region" description="Helical" evidence="1">
    <location>
        <begin position="122"/>
        <end position="141"/>
    </location>
</feature>
<dbReference type="Pfam" id="PF00487">
    <property type="entry name" value="FA_desaturase"/>
    <property type="match status" value="1"/>
</dbReference>
<dbReference type="AlphaFoldDB" id="A0AAN7QPM1"/>
<dbReference type="EMBL" id="JAVRRJ010000013">
    <property type="protein sequence ID" value="KAK5080609.1"/>
    <property type="molecule type" value="Genomic_DNA"/>
</dbReference>
<keyword evidence="1" id="KW-0812">Transmembrane</keyword>
<dbReference type="GO" id="GO:0016491">
    <property type="term" value="F:oxidoreductase activity"/>
    <property type="evidence" value="ECO:0007669"/>
    <property type="project" value="InterPro"/>
</dbReference>
<gene>
    <name evidence="3" type="ORF">LTR05_008554</name>
</gene>
<dbReference type="PANTHER" id="PTHR32100">
    <property type="entry name" value="OMEGA-6 FATTY ACID DESATURASE, CHLOROPLASTIC"/>
    <property type="match status" value="1"/>
</dbReference>
<reference evidence="3 4" key="1">
    <citation type="submission" date="2023-08" db="EMBL/GenBank/DDBJ databases">
        <title>Black Yeasts Isolated from many extreme environments.</title>
        <authorList>
            <person name="Coleine C."/>
            <person name="Stajich J.E."/>
            <person name="Selbmann L."/>
        </authorList>
    </citation>
    <scope>NUCLEOTIDE SEQUENCE [LARGE SCALE GENOMIC DNA]</scope>
    <source>
        <strain evidence="3 4">CCFEE 5910</strain>
    </source>
</reference>
<protein>
    <recommendedName>
        <fullName evidence="2">Fatty acid desaturase domain-containing protein</fullName>
    </recommendedName>
</protein>
<keyword evidence="4" id="KW-1185">Reference proteome</keyword>
<evidence type="ECO:0000313" key="3">
    <source>
        <dbReference type="EMBL" id="KAK5080609.1"/>
    </source>
</evidence>
<sequence length="258" mass="29649">MTKDVVFVPKILEDIRTDDKTRLELLLDLAEDSPLVTLARLTRHQLIGWQLYLFFNVTAGKDSLPNGRKLATKADMTHFTISSRLFLPSQQFYILLSDVGILFTLLALYFVAKHNGLTTMMLLYFAPYLWVHHWIVAITYLHHTHPDVPHYTAATWTFTQGALGTIDRSFGFIGRHFFHEIIDYHLIHHLFPKIPFYHAEEATKAVMPLLGSTYVDAKQDSFLWSLYTTFRSCRFVTAEPQSKDSAASGKLVWATLVK</sequence>